<dbReference type="EMBL" id="CALNXI010006975">
    <property type="protein sequence ID" value="CAH3199247.1"/>
    <property type="molecule type" value="Genomic_DNA"/>
</dbReference>
<accession>A0ABN8T4P7</accession>
<evidence type="ECO:0000313" key="2">
    <source>
        <dbReference type="EMBL" id="CAH3199247.1"/>
    </source>
</evidence>
<reference evidence="2 3" key="1">
    <citation type="submission" date="2022-05" db="EMBL/GenBank/DDBJ databases">
        <authorList>
            <consortium name="Genoscope - CEA"/>
            <person name="William W."/>
        </authorList>
    </citation>
    <scope>NUCLEOTIDE SEQUENCE [LARGE SCALE GENOMIC DNA]</scope>
</reference>
<dbReference type="Proteomes" id="UP001159427">
    <property type="component" value="Unassembled WGS sequence"/>
</dbReference>
<evidence type="ECO:0000313" key="3">
    <source>
        <dbReference type="Proteomes" id="UP001159427"/>
    </source>
</evidence>
<feature type="signal peptide" evidence="1">
    <location>
        <begin position="1"/>
        <end position="32"/>
    </location>
</feature>
<proteinExistence type="predicted"/>
<sequence>MKVVGLPSFPCLCVNMICVFFVLLNSKSIVAGDDQLSVTSYGSFEIAMLRHGEKYATNRPCYKWEDVSPLYHGLTHVRGLNNKHGKVHFKVSLPVIVYLAIDSRNSYIHGAEYEDTGDLLMLGGCHKRTKFLIYRSKKVHGPGLVTINFNSSRMTGIFLRGNAFQVRPYAELKVTFPGTPREISMVREGEKFSTNRACYTMEDIPPKYYGLTHLRGPNDETTITFDVNIPVIVYVAIDSRLHRNTILPSTFIATGEKIVHGGCHARTDFPIYQRKYPSGGTVIIPLRDSRMLTVMVKPLI</sequence>
<keyword evidence="1" id="KW-0732">Signal</keyword>
<feature type="chain" id="PRO_5046413400" evidence="1">
    <location>
        <begin position="33"/>
        <end position="300"/>
    </location>
</feature>
<comment type="caution">
    <text evidence="2">The sequence shown here is derived from an EMBL/GenBank/DDBJ whole genome shotgun (WGS) entry which is preliminary data.</text>
</comment>
<evidence type="ECO:0000256" key="1">
    <source>
        <dbReference type="SAM" id="SignalP"/>
    </source>
</evidence>
<keyword evidence="3" id="KW-1185">Reference proteome</keyword>
<protein>
    <submittedName>
        <fullName evidence="2">Uncharacterized protein</fullName>
    </submittedName>
</protein>
<gene>
    <name evidence="2" type="ORF">PEVE_00039478</name>
</gene>
<organism evidence="2 3">
    <name type="scientific">Porites evermanni</name>
    <dbReference type="NCBI Taxonomy" id="104178"/>
    <lineage>
        <taxon>Eukaryota</taxon>
        <taxon>Metazoa</taxon>
        <taxon>Cnidaria</taxon>
        <taxon>Anthozoa</taxon>
        <taxon>Hexacorallia</taxon>
        <taxon>Scleractinia</taxon>
        <taxon>Fungiina</taxon>
        <taxon>Poritidae</taxon>
        <taxon>Porites</taxon>
    </lineage>
</organism>
<name>A0ABN8T4P7_9CNID</name>